<keyword evidence="2" id="KW-1185">Reference proteome</keyword>
<organism evidence="1 2">
    <name type="scientific">Corallococcus terminator</name>
    <dbReference type="NCBI Taxonomy" id="2316733"/>
    <lineage>
        <taxon>Bacteria</taxon>
        <taxon>Pseudomonadati</taxon>
        <taxon>Myxococcota</taxon>
        <taxon>Myxococcia</taxon>
        <taxon>Myxococcales</taxon>
        <taxon>Cystobacterineae</taxon>
        <taxon>Myxococcaceae</taxon>
        <taxon>Corallococcus</taxon>
    </lineage>
</organism>
<dbReference type="AlphaFoldDB" id="A0A3A8J1V6"/>
<dbReference type="EMBL" id="RAVZ01000153">
    <property type="protein sequence ID" value="RKG84531.1"/>
    <property type="molecule type" value="Genomic_DNA"/>
</dbReference>
<sequence length="369" mass="38459">MPLALTSLGMVSSVGNSVVASCAAIRAGIVRPAPVVGTDVLDLQSGEMVPVTGHPIRGVTEGFLFLGLWVRMAERAIQDLLAHGQLPGPAQTGFWNTCELMVVTPVLDPIRFPILGESVDASLLKEEYAGTLLELTGLPIPLTRVRSFPDGHVGVAAAMEVASRLIESGQARRCLIVAVDSYLEPDTLDWLARRNRLKCGDNPVGLMPGEAGTALLLEAAHAAAERHGHIDAWVQGIAVADTGGPRAEAGSRRDGLLLADLLSSVLPTTAPFQGDLIVDLNGEEWRARAFGGALARLGPTMADARVVLPALSLGEVGAASGGVGVCVAARAFARGPEKARERMVLSLAESGRVAVLRLVGPDGVNAVPR</sequence>
<comment type="caution">
    <text evidence="1">The sequence shown here is derived from an EMBL/GenBank/DDBJ whole genome shotgun (WGS) entry which is preliminary data.</text>
</comment>
<dbReference type="InterPro" id="IPR016039">
    <property type="entry name" value="Thiolase-like"/>
</dbReference>
<dbReference type="SUPFAM" id="SSF53901">
    <property type="entry name" value="Thiolase-like"/>
    <property type="match status" value="2"/>
</dbReference>
<accession>A0A3A8J1V6</accession>
<dbReference type="GO" id="GO:0016746">
    <property type="term" value="F:acyltransferase activity"/>
    <property type="evidence" value="ECO:0007669"/>
    <property type="project" value="InterPro"/>
</dbReference>
<evidence type="ECO:0000313" key="1">
    <source>
        <dbReference type="EMBL" id="RKG84531.1"/>
    </source>
</evidence>
<dbReference type="Proteomes" id="UP000268094">
    <property type="component" value="Unassembled WGS sequence"/>
</dbReference>
<reference evidence="2" key="1">
    <citation type="submission" date="2018-09" db="EMBL/GenBank/DDBJ databases">
        <authorList>
            <person name="Livingstone P.G."/>
            <person name="Whitworth D.E."/>
        </authorList>
    </citation>
    <scope>NUCLEOTIDE SEQUENCE [LARGE SCALE GENOMIC DNA]</scope>
    <source>
        <strain evidence="2">CA054A</strain>
    </source>
</reference>
<protein>
    <submittedName>
        <fullName evidence="1">Uncharacterized protein</fullName>
    </submittedName>
</protein>
<dbReference type="RefSeq" id="WP_120542557.1">
    <property type="nucleotide sequence ID" value="NZ_RAVZ01000153.1"/>
</dbReference>
<name>A0A3A8J1V6_9BACT</name>
<dbReference type="OrthoDB" id="5522744at2"/>
<dbReference type="Gene3D" id="3.40.47.10">
    <property type="match status" value="1"/>
</dbReference>
<evidence type="ECO:0000313" key="2">
    <source>
        <dbReference type="Proteomes" id="UP000268094"/>
    </source>
</evidence>
<gene>
    <name evidence="1" type="ORF">D7V88_21675</name>
</gene>
<proteinExistence type="predicted"/>